<feature type="transmembrane region" description="Helical" evidence="1">
    <location>
        <begin position="163"/>
        <end position="182"/>
    </location>
</feature>
<organism evidence="3 4">
    <name type="scientific">Methylomonas methanica</name>
    <dbReference type="NCBI Taxonomy" id="421"/>
    <lineage>
        <taxon>Bacteria</taxon>
        <taxon>Pseudomonadati</taxon>
        <taxon>Pseudomonadota</taxon>
        <taxon>Gammaproteobacteria</taxon>
        <taxon>Methylococcales</taxon>
        <taxon>Methylococcaceae</taxon>
        <taxon>Methylomonas</taxon>
    </lineage>
</organism>
<reference evidence="3 4" key="1">
    <citation type="submission" date="2016-03" db="EMBL/GenBank/DDBJ databases">
        <authorList>
            <person name="Ploux O."/>
        </authorList>
    </citation>
    <scope>NUCLEOTIDE SEQUENCE [LARGE SCALE GENOMIC DNA]</scope>
    <source>
        <strain evidence="3 4">R-45371</strain>
    </source>
</reference>
<evidence type="ECO:0008006" key="5">
    <source>
        <dbReference type="Google" id="ProtNLM"/>
    </source>
</evidence>
<sequence>MLKLMIMLASLFLALPASHAATSLQLDPINGSIEGDAGDTVGWGFLLTNTQNYLVVTGAEFQSSSSSGTFTDLISAPDNFFVVGPGFGASTAWGQTFDATSQIGVGSFKIADDATQDTIYGQIVLTYDLFTRSPFNPLFDPDTDTLSNGNFLTANASIKINTVPLPAAAWLFAAALAGLGLSGQRRRI</sequence>
<dbReference type="EMBL" id="LUUH01000038">
    <property type="protein sequence ID" value="OAI05958.1"/>
    <property type="molecule type" value="Genomic_DNA"/>
</dbReference>
<evidence type="ECO:0000256" key="1">
    <source>
        <dbReference type="SAM" id="Phobius"/>
    </source>
</evidence>
<protein>
    <recommendedName>
        <fullName evidence="5">Secreted protein</fullName>
    </recommendedName>
</protein>
<accession>A0A177MJG3</accession>
<evidence type="ECO:0000313" key="4">
    <source>
        <dbReference type="Proteomes" id="UP000077763"/>
    </source>
</evidence>
<name>A0A177MJG3_METMH</name>
<dbReference type="AlphaFoldDB" id="A0A177MJG3"/>
<feature type="chain" id="PRO_5008068103" description="Secreted protein" evidence="2">
    <location>
        <begin position="21"/>
        <end position="188"/>
    </location>
</feature>
<keyword evidence="2" id="KW-0732">Signal</keyword>
<keyword evidence="1" id="KW-0472">Membrane</keyword>
<evidence type="ECO:0000256" key="2">
    <source>
        <dbReference type="SAM" id="SignalP"/>
    </source>
</evidence>
<dbReference type="RefSeq" id="WP_064036119.1">
    <property type="nucleotide sequence ID" value="NZ_LUUH01000038.1"/>
</dbReference>
<gene>
    <name evidence="3" type="ORF">A1353_09685</name>
</gene>
<keyword evidence="1" id="KW-0812">Transmembrane</keyword>
<dbReference type="Proteomes" id="UP000077763">
    <property type="component" value="Unassembled WGS sequence"/>
</dbReference>
<comment type="caution">
    <text evidence="3">The sequence shown here is derived from an EMBL/GenBank/DDBJ whole genome shotgun (WGS) entry which is preliminary data.</text>
</comment>
<proteinExistence type="predicted"/>
<keyword evidence="1" id="KW-1133">Transmembrane helix</keyword>
<feature type="signal peptide" evidence="2">
    <location>
        <begin position="1"/>
        <end position="20"/>
    </location>
</feature>
<evidence type="ECO:0000313" key="3">
    <source>
        <dbReference type="EMBL" id="OAI05958.1"/>
    </source>
</evidence>